<gene>
    <name evidence="4" type="ORF">RND15_41540</name>
</gene>
<dbReference type="InterPro" id="IPR005194">
    <property type="entry name" value="Glyco_hydro_65_C"/>
</dbReference>
<dbReference type="Gene3D" id="2.60.420.10">
    <property type="entry name" value="Maltose phosphorylase, domain 3"/>
    <property type="match status" value="1"/>
</dbReference>
<protein>
    <submittedName>
        <fullName evidence="4">Discoidin domain-containing protein</fullName>
    </submittedName>
</protein>
<dbReference type="PANTHER" id="PTHR11051:SF8">
    <property type="entry name" value="PROTEIN-GLUCOSYLGALACTOSYLHYDROXYLYSINE GLUCOSIDASE"/>
    <property type="match status" value="1"/>
</dbReference>
<evidence type="ECO:0000256" key="2">
    <source>
        <dbReference type="SAM" id="SignalP"/>
    </source>
</evidence>
<dbReference type="Gene3D" id="2.60.120.260">
    <property type="entry name" value="Galactose-binding domain-like"/>
    <property type="match status" value="1"/>
</dbReference>
<dbReference type="InterPro" id="IPR037018">
    <property type="entry name" value="GH65_N"/>
</dbReference>
<evidence type="ECO:0000313" key="4">
    <source>
        <dbReference type="EMBL" id="MDT0549112.1"/>
    </source>
</evidence>
<dbReference type="Pfam" id="PF03632">
    <property type="entry name" value="Glyco_hydro_65m"/>
    <property type="match status" value="1"/>
</dbReference>
<dbReference type="PROSITE" id="PS50022">
    <property type="entry name" value="FA58C_3"/>
    <property type="match status" value="1"/>
</dbReference>
<dbReference type="SUPFAM" id="SSF48208">
    <property type="entry name" value="Six-hairpin glycosidases"/>
    <property type="match status" value="1"/>
</dbReference>
<dbReference type="InterPro" id="IPR011013">
    <property type="entry name" value="Gal_mutarotase_sf_dom"/>
</dbReference>
<accession>A0ABU2XT62</accession>
<dbReference type="RefSeq" id="WP_311729678.1">
    <property type="nucleotide sequence ID" value="NZ_JAVRFD010000031.1"/>
</dbReference>
<reference evidence="4" key="1">
    <citation type="submission" date="2024-05" db="EMBL/GenBank/DDBJ databases">
        <title>30 novel species of actinomycetes from the DSMZ collection.</title>
        <authorList>
            <person name="Nouioui I."/>
        </authorList>
    </citation>
    <scope>NUCLEOTIDE SEQUENCE</scope>
    <source>
        <strain evidence="4">DSM 41529</strain>
    </source>
</reference>
<dbReference type="Pfam" id="PF03636">
    <property type="entry name" value="Glyco_hydro_65N"/>
    <property type="match status" value="1"/>
</dbReference>
<proteinExistence type="predicted"/>
<dbReference type="Gene3D" id="2.70.98.40">
    <property type="entry name" value="Glycoside hydrolase, family 65, N-terminal domain"/>
    <property type="match status" value="1"/>
</dbReference>
<feature type="signal peptide" evidence="2">
    <location>
        <begin position="1"/>
        <end position="34"/>
    </location>
</feature>
<organism evidence="4 5">
    <name type="scientific">Streptomyces lonegramiae</name>
    <dbReference type="NCBI Taxonomy" id="3075524"/>
    <lineage>
        <taxon>Bacteria</taxon>
        <taxon>Bacillati</taxon>
        <taxon>Actinomycetota</taxon>
        <taxon>Actinomycetes</taxon>
        <taxon>Kitasatosporales</taxon>
        <taxon>Streptomycetaceae</taxon>
        <taxon>Streptomyces</taxon>
    </lineage>
</organism>
<dbReference type="InterPro" id="IPR008928">
    <property type="entry name" value="6-hairpin_glycosidase_sf"/>
</dbReference>
<dbReference type="InterPro" id="IPR005196">
    <property type="entry name" value="Glyco_hydro_65_N"/>
</dbReference>
<dbReference type="InterPro" id="IPR008979">
    <property type="entry name" value="Galactose-bd-like_sf"/>
</dbReference>
<dbReference type="Proteomes" id="UP001180754">
    <property type="component" value="Unassembled WGS sequence"/>
</dbReference>
<dbReference type="InterPro" id="IPR012341">
    <property type="entry name" value="6hp_glycosidase-like_sf"/>
</dbReference>
<dbReference type="SUPFAM" id="SSF74650">
    <property type="entry name" value="Galactose mutarotase-like"/>
    <property type="match status" value="1"/>
</dbReference>
<comment type="caution">
    <text evidence="4">The sequence shown here is derived from an EMBL/GenBank/DDBJ whole genome shotgun (WGS) entry which is preliminary data.</text>
</comment>
<dbReference type="EMBL" id="JAVRFD010000031">
    <property type="protein sequence ID" value="MDT0549112.1"/>
    <property type="molecule type" value="Genomic_DNA"/>
</dbReference>
<evidence type="ECO:0000313" key="5">
    <source>
        <dbReference type="Proteomes" id="UP001180754"/>
    </source>
</evidence>
<dbReference type="Gene3D" id="1.50.10.10">
    <property type="match status" value="1"/>
</dbReference>
<dbReference type="InterPro" id="IPR000421">
    <property type="entry name" value="FA58C"/>
</dbReference>
<dbReference type="PANTHER" id="PTHR11051">
    <property type="entry name" value="GLYCOSYL HYDROLASE-RELATED"/>
    <property type="match status" value="1"/>
</dbReference>
<sequence>MTHAPRLPRPARLIAPLLAGALIAAVPPDSPASAAPAEYNAPCAQGDGWALSATRIDPDSGFDAVVGNGYLGQRVAPHGTGYAATGAKTGWPLFTPRYDGSFVAGLYAHNIATTEDRQVAAAIPTWTSLDVTTGGAGAETFSSDTPTGRVSRYRQTLHLRCGLVRTSLTWTASDGRATDLVYDVLADRVNAHVGAVRLRMTPHWSGEATVTDRIDGRGARRISQTGGSGYSYGGRTMDVAFRTDGTDTDGAVASTLRPGAGVRDEGPHRAGPVKDLSARQYVTFPVERGRSYELAKYVGVDTALTSRTPRGAARAAAEGAAGRGWAALFAGHAAAWDRLWRADIEVAGRGQEAGELRRWLRSAQYGLLSATRPGTRDSISPTGLTSDNYAGLIFWDAETWMYPGLLAAHPELAATVVEYRYRTRAAARANARALGYPGLFYGWTSASRGDLWSECHSWDPPHCRTQNHLQSDIALAAWQYYLATGDTDWLRGRGWPVLKGIAEFWAGRVTRNADGSYSINDVAGPDEYSNGVDDGVFTNAGAATALRAATRAARVLGESAPAAWNRIAGGLRIPYDARKDVFLQYAGYDGSLIKQADTVLLMYPLEWPMSARTAAATLDYYAARTDPDGPAMTDSVHAIDAAGIGAPGCSTYTYLTRAIRPFARGPFELFSEARGQKAGAADPLSGSPAQDFLTGKGGFLQVFTHGLTGLRLREDRVRLDPMLPPQLAAGVTVRGLHWQGRTYDVALGPHETEVRLTDGAPFTIETPEGERLVSVGAPAVLKTRRPDLAPTDNLARCRAATATSEEPGMYAGAALDGSPATAWVPDGVSGSLTADLGRAVRIAEITPEWTATRPASYEVETSLDGRAWHTWGSAGGSALARHVRVTVRSADDKRRAGIAELSVTSAG</sequence>
<dbReference type="InterPro" id="IPR005195">
    <property type="entry name" value="Glyco_hydro_65_M"/>
</dbReference>
<keyword evidence="1" id="KW-0378">Hydrolase</keyword>
<keyword evidence="2" id="KW-0732">Signal</keyword>
<evidence type="ECO:0000256" key="1">
    <source>
        <dbReference type="ARBA" id="ARBA00023295"/>
    </source>
</evidence>
<feature type="chain" id="PRO_5047415300" evidence="2">
    <location>
        <begin position="35"/>
        <end position="907"/>
    </location>
</feature>
<keyword evidence="5" id="KW-1185">Reference proteome</keyword>
<dbReference type="Pfam" id="PF00754">
    <property type="entry name" value="F5_F8_type_C"/>
    <property type="match status" value="1"/>
</dbReference>
<feature type="domain" description="F5/8 type C" evidence="3">
    <location>
        <begin position="783"/>
        <end position="868"/>
    </location>
</feature>
<evidence type="ECO:0000259" key="3">
    <source>
        <dbReference type="PROSITE" id="PS50022"/>
    </source>
</evidence>
<keyword evidence="1" id="KW-0326">Glycosidase</keyword>
<dbReference type="SUPFAM" id="SSF49785">
    <property type="entry name" value="Galactose-binding domain-like"/>
    <property type="match status" value="1"/>
</dbReference>
<name>A0ABU2XT62_9ACTN</name>
<dbReference type="Pfam" id="PF03633">
    <property type="entry name" value="Glyco_hydro_65C"/>
    <property type="match status" value="1"/>
</dbReference>